<proteinExistence type="predicted"/>
<sequence length="335" mass="38323">MKTGWKRSTPVIIPDNQTLSNMLHSFLLDRGITGVEPIGGGLSNSNIKLSLTNGEDVVLRIYNGGGIKGHIEKRILERVQNHLPVPEVLYHDFSLSRVEYPFLLLNWVEGFQLSELFKEGDTDKLSVAGHEVGRWLAEMHSIQFSGPGFFDEELNVQEFLTIGADSFRSVLEDIISEGYVEENIGSEMVEEIRRFADEQGYLLNRIGEQRSLVHSDFNPLKILVKTGGEEVEVTGILDWEFSFSHSPLHDIGNMLRYEDVENSPFLRPFISSYLKHGGELPAEWLQQAKMMDVIALCDMVSKKGCEKTRLRDIQSLFRKTFREWERYAEVQENIR</sequence>
<gene>
    <name evidence="2" type="ORF">GLW00_12030</name>
</gene>
<comment type="caution">
    <text evidence="2">The sequence shown here is derived from an EMBL/GenBank/DDBJ whole genome shotgun (WGS) entry which is preliminary data.</text>
</comment>
<name>A0A845FDE8_9BACI</name>
<dbReference type="AlphaFoldDB" id="A0A845FDE8"/>
<dbReference type="InterPro" id="IPR011009">
    <property type="entry name" value="Kinase-like_dom_sf"/>
</dbReference>
<evidence type="ECO:0000259" key="1">
    <source>
        <dbReference type="Pfam" id="PF01636"/>
    </source>
</evidence>
<dbReference type="InterPro" id="IPR051678">
    <property type="entry name" value="AGP_Transferase"/>
</dbReference>
<evidence type="ECO:0000313" key="2">
    <source>
        <dbReference type="EMBL" id="MYL71587.1"/>
    </source>
</evidence>
<dbReference type="RefSeq" id="WP_160914377.1">
    <property type="nucleotide sequence ID" value="NZ_WMFA01000004.1"/>
</dbReference>
<dbReference type="Pfam" id="PF01636">
    <property type="entry name" value="APH"/>
    <property type="match status" value="1"/>
</dbReference>
<reference evidence="2 3" key="1">
    <citation type="submission" date="2019-11" db="EMBL/GenBank/DDBJ databases">
        <title>Genome sequences of 17 halophilic strains isolated from different environments.</title>
        <authorList>
            <person name="Furrow R.E."/>
        </authorList>
    </citation>
    <scope>NUCLEOTIDE SEQUENCE [LARGE SCALE GENOMIC DNA]</scope>
    <source>
        <strain evidence="2 3">SL-4</strain>
    </source>
</reference>
<evidence type="ECO:0000313" key="3">
    <source>
        <dbReference type="Proteomes" id="UP000450457"/>
    </source>
</evidence>
<feature type="domain" description="Aminoglycoside phosphotransferase" evidence="1">
    <location>
        <begin position="35"/>
        <end position="274"/>
    </location>
</feature>
<dbReference type="Gene3D" id="3.90.1200.10">
    <property type="match status" value="1"/>
</dbReference>
<dbReference type="Proteomes" id="UP000450457">
    <property type="component" value="Unassembled WGS sequence"/>
</dbReference>
<protein>
    <submittedName>
        <fullName evidence="2">Phosphotransferase</fullName>
    </submittedName>
</protein>
<dbReference type="GeneID" id="78007732"/>
<accession>A0A845FDE8</accession>
<dbReference type="SUPFAM" id="SSF56112">
    <property type="entry name" value="Protein kinase-like (PK-like)"/>
    <property type="match status" value="1"/>
</dbReference>
<organism evidence="2 3">
    <name type="scientific">Halobacillus litoralis</name>
    <dbReference type="NCBI Taxonomy" id="45668"/>
    <lineage>
        <taxon>Bacteria</taxon>
        <taxon>Bacillati</taxon>
        <taxon>Bacillota</taxon>
        <taxon>Bacilli</taxon>
        <taxon>Bacillales</taxon>
        <taxon>Bacillaceae</taxon>
        <taxon>Halobacillus</taxon>
    </lineage>
</organism>
<dbReference type="InterPro" id="IPR002575">
    <property type="entry name" value="Aminoglycoside_PTrfase"/>
</dbReference>
<dbReference type="OrthoDB" id="9800774at2"/>
<dbReference type="EMBL" id="WMFA01000004">
    <property type="protein sequence ID" value="MYL71587.1"/>
    <property type="molecule type" value="Genomic_DNA"/>
</dbReference>
<keyword evidence="2" id="KW-0808">Transferase</keyword>
<dbReference type="PANTHER" id="PTHR21310">
    <property type="entry name" value="AMINOGLYCOSIDE PHOSPHOTRANSFERASE-RELATED-RELATED"/>
    <property type="match status" value="1"/>
</dbReference>
<dbReference type="GO" id="GO:0016740">
    <property type="term" value="F:transferase activity"/>
    <property type="evidence" value="ECO:0007669"/>
    <property type="project" value="UniProtKB-KW"/>
</dbReference>